<sequence length="262" mass="30176">MLVKYFKVWRLDEQKPLWIMKHSTPITSVGLRGYICTTGEHSGRINVWRIGNKKPILIKVLTGHTDAITALRFDNYHLVTSSKDKSVKIWSIIGEFSDCIGTLVHTGEVLCVELIDLRIITGCSDGRIRVWNLLTQHCQRILPGNYRHDPIISIMPLENRLIVNTQHNILALNFDTVKWEYHESVEDKAEEFWLKSIKNKSNQQNNNSLHSKPSYAESRYIRSCLINSADPRFFKQSNMIGLNPSNPNIQIKIVLPESEKPE</sequence>
<keyword evidence="5" id="KW-1185">Reference proteome</keyword>
<dbReference type="InterPro" id="IPR001680">
    <property type="entry name" value="WD40_rpt"/>
</dbReference>
<evidence type="ECO:0000313" key="6">
    <source>
        <dbReference type="WBParaSite" id="SCUD_0001778401-mRNA-1"/>
    </source>
</evidence>
<feature type="repeat" description="WD" evidence="3">
    <location>
        <begin position="61"/>
        <end position="92"/>
    </location>
</feature>
<evidence type="ECO:0000256" key="3">
    <source>
        <dbReference type="PROSITE-ProRule" id="PRU00221"/>
    </source>
</evidence>
<dbReference type="STRING" id="6186.A0A183KRU5"/>
<dbReference type="AlphaFoldDB" id="A0A183KRU5"/>
<dbReference type="Gene3D" id="2.130.10.10">
    <property type="entry name" value="YVTN repeat-like/Quinoprotein amine dehydrogenase"/>
    <property type="match status" value="1"/>
</dbReference>
<dbReference type="SMART" id="SM00320">
    <property type="entry name" value="WD40"/>
    <property type="match status" value="3"/>
</dbReference>
<reference evidence="4 5" key="2">
    <citation type="submission" date="2018-11" db="EMBL/GenBank/DDBJ databases">
        <authorList>
            <consortium name="Pathogen Informatics"/>
        </authorList>
    </citation>
    <scope>NUCLEOTIDE SEQUENCE [LARGE SCALE GENOMIC DNA]</scope>
    <source>
        <strain evidence="4">Dakar</strain>
        <strain evidence="5">Dakar, Senegal</strain>
    </source>
</reference>
<organism evidence="6">
    <name type="scientific">Schistosoma curassoni</name>
    <dbReference type="NCBI Taxonomy" id="6186"/>
    <lineage>
        <taxon>Eukaryota</taxon>
        <taxon>Metazoa</taxon>
        <taxon>Spiralia</taxon>
        <taxon>Lophotrochozoa</taxon>
        <taxon>Platyhelminthes</taxon>
        <taxon>Trematoda</taxon>
        <taxon>Digenea</taxon>
        <taxon>Strigeidida</taxon>
        <taxon>Schistosomatoidea</taxon>
        <taxon>Schistosomatidae</taxon>
        <taxon>Schistosoma</taxon>
    </lineage>
</organism>
<evidence type="ECO:0000256" key="1">
    <source>
        <dbReference type="ARBA" id="ARBA00022574"/>
    </source>
</evidence>
<dbReference type="InterPro" id="IPR036322">
    <property type="entry name" value="WD40_repeat_dom_sf"/>
</dbReference>
<dbReference type="InterPro" id="IPR051075">
    <property type="entry name" value="SCF_subunit_WD-repeat"/>
</dbReference>
<dbReference type="Pfam" id="PF00400">
    <property type="entry name" value="WD40"/>
    <property type="match status" value="2"/>
</dbReference>
<reference evidence="6" key="1">
    <citation type="submission" date="2016-06" db="UniProtKB">
        <authorList>
            <consortium name="WormBaseParasite"/>
        </authorList>
    </citation>
    <scope>IDENTIFICATION</scope>
</reference>
<keyword evidence="2" id="KW-0677">Repeat</keyword>
<dbReference type="PANTHER" id="PTHR19872:SF7">
    <property type="entry name" value="F-BOX AND WD REPEAT DOMAIN CONTAINING PROTEIN 10B-RELATED"/>
    <property type="match status" value="1"/>
</dbReference>
<dbReference type="WBParaSite" id="SCUD_0001778401-mRNA-1">
    <property type="protein sequence ID" value="SCUD_0001778401-mRNA-1"/>
    <property type="gene ID" value="SCUD_0001778401"/>
</dbReference>
<dbReference type="SUPFAM" id="SSF50978">
    <property type="entry name" value="WD40 repeat-like"/>
    <property type="match status" value="1"/>
</dbReference>
<dbReference type="PROSITE" id="PS50294">
    <property type="entry name" value="WD_REPEATS_REGION"/>
    <property type="match status" value="1"/>
</dbReference>
<name>A0A183KRU5_9TREM</name>
<dbReference type="PANTHER" id="PTHR19872">
    <property type="entry name" value="UBIQUITIN LIGASE SPECIFICITY FACTOR/HREP PROTEIN"/>
    <property type="match status" value="1"/>
</dbReference>
<gene>
    <name evidence="4" type="ORF">SCUD_LOCUS17781</name>
</gene>
<dbReference type="InterPro" id="IPR015943">
    <property type="entry name" value="WD40/YVTN_repeat-like_dom_sf"/>
</dbReference>
<dbReference type="PROSITE" id="PS00678">
    <property type="entry name" value="WD_REPEATS_1"/>
    <property type="match status" value="1"/>
</dbReference>
<dbReference type="InterPro" id="IPR019775">
    <property type="entry name" value="WD40_repeat_CS"/>
</dbReference>
<accession>A0A183KRU5</accession>
<protein>
    <submittedName>
        <fullName evidence="6">WD_REPEATS_REGION domain-containing protein</fullName>
    </submittedName>
</protein>
<dbReference type="PROSITE" id="PS50082">
    <property type="entry name" value="WD_REPEATS_2"/>
    <property type="match status" value="1"/>
</dbReference>
<proteinExistence type="predicted"/>
<evidence type="ECO:0000313" key="4">
    <source>
        <dbReference type="EMBL" id="VDP64242.1"/>
    </source>
</evidence>
<dbReference type="EMBL" id="UZAK01040204">
    <property type="protein sequence ID" value="VDP64242.1"/>
    <property type="molecule type" value="Genomic_DNA"/>
</dbReference>
<dbReference type="Proteomes" id="UP000279833">
    <property type="component" value="Unassembled WGS sequence"/>
</dbReference>
<evidence type="ECO:0000313" key="5">
    <source>
        <dbReference type="Proteomes" id="UP000279833"/>
    </source>
</evidence>
<keyword evidence="1 3" id="KW-0853">WD repeat</keyword>
<evidence type="ECO:0000256" key="2">
    <source>
        <dbReference type="ARBA" id="ARBA00022737"/>
    </source>
</evidence>